<dbReference type="EMBL" id="MWAK01000144">
    <property type="protein sequence ID" value="OPZ91902.1"/>
    <property type="molecule type" value="Genomic_DNA"/>
</dbReference>
<dbReference type="Proteomes" id="UP000485484">
    <property type="component" value="Unassembled WGS sequence"/>
</dbReference>
<dbReference type="InterPro" id="IPR050463">
    <property type="entry name" value="Gfo/Idh/MocA_oxidrdct_glycsds"/>
</dbReference>
<dbReference type="InterPro" id="IPR036291">
    <property type="entry name" value="NAD(P)-bd_dom_sf"/>
</dbReference>
<dbReference type="GO" id="GO:0000166">
    <property type="term" value="F:nucleotide binding"/>
    <property type="evidence" value="ECO:0007669"/>
    <property type="project" value="InterPro"/>
</dbReference>
<gene>
    <name evidence="4" type="primary">afr_4</name>
    <name evidence="4" type="ORF">BWY73_00982</name>
</gene>
<proteinExistence type="predicted"/>
<dbReference type="Pfam" id="PF22725">
    <property type="entry name" value="GFO_IDH_MocA_C3"/>
    <property type="match status" value="1"/>
</dbReference>
<dbReference type="PANTHER" id="PTHR43818:SF11">
    <property type="entry name" value="BCDNA.GH03377"/>
    <property type="match status" value="1"/>
</dbReference>
<dbReference type="AlphaFoldDB" id="A0A1V5MFM0"/>
<dbReference type="Pfam" id="PF01408">
    <property type="entry name" value="GFO_IDH_MocA"/>
    <property type="match status" value="1"/>
</dbReference>
<comment type="caution">
    <text evidence="4">The sequence shown here is derived from an EMBL/GenBank/DDBJ whole genome shotgun (WGS) entry which is preliminary data.</text>
</comment>
<dbReference type="GO" id="GO:0033712">
    <property type="term" value="F:1,5-anhydro-D-fructose reductase (1,5-anhydro-D-mannitol-forming) activity"/>
    <property type="evidence" value="ECO:0007669"/>
    <property type="project" value="UniProtKB-EC"/>
</dbReference>
<evidence type="ECO:0000256" key="1">
    <source>
        <dbReference type="ARBA" id="ARBA00023002"/>
    </source>
</evidence>
<dbReference type="Gene3D" id="3.40.50.720">
    <property type="entry name" value="NAD(P)-binding Rossmann-like Domain"/>
    <property type="match status" value="1"/>
</dbReference>
<evidence type="ECO:0000259" key="2">
    <source>
        <dbReference type="Pfam" id="PF01408"/>
    </source>
</evidence>
<name>A0A1V5MFM0_UNCT6</name>
<dbReference type="SUPFAM" id="SSF51735">
    <property type="entry name" value="NAD(P)-binding Rossmann-fold domains"/>
    <property type="match status" value="1"/>
</dbReference>
<protein>
    <submittedName>
        <fullName evidence="4">1,5-anhydro-D-fructose reductase</fullName>
        <ecNumber evidence="4">1.1.1.292</ecNumber>
    </submittedName>
</protein>
<keyword evidence="1 4" id="KW-0560">Oxidoreductase</keyword>
<sequence length="327" mass="36247">MIKVALVGAGFMGGMHSACYQAVEGAELAWVVDTDADRAAKLAGRHEARPTVDLDEALADPAVSLVDVCLPTDQHPENVIRACRAGKNVICEKPIALTLAEADRMIAAARENRVRFMVAMVIRFWPAYQRLTEIYRSGELGKLQALTLQRVSSLPTWTWKDWILDRKRSGGAVLDMHIHDTDFAYHLLGLPRQIESRLAPTNHGFIYSVFSYPGTTVMIEGGWHEARSCPFFSAYEAVFEKGVVSYDTRLVPDFTIYREDRKENPVLPSRKGGGDSGGNISDLGGYYNEIAYLIDCLERGREPELASAQSARESLALLLQELEQAGL</sequence>
<reference evidence="4" key="1">
    <citation type="submission" date="2017-02" db="EMBL/GenBank/DDBJ databases">
        <title>Delving into the versatile metabolic prowess of the omnipresent phylum Bacteroidetes.</title>
        <authorList>
            <person name="Nobu M.K."/>
            <person name="Mei R."/>
            <person name="Narihiro T."/>
            <person name="Kuroda K."/>
            <person name="Liu W.-T."/>
        </authorList>
    </citation>
    <scope>NUCLEOTIDE SEQUENCE</scope>
    <source>
        <strain evidence="4">ADurb.Bin417</strain>
    </source>
</reference>
<dbReference type="InterPro" id="IPR000683">
    <property type="entry name" value="Gfo/Idh/MocA-like_OxRdtase_N"/>
</dbReference>
<evidence type="ECO:0000259" key="3">
    <source>
        <dbReference type="Pfam" id="PF22725"/>
    </source>
</evidence>
<feature type="domain" description="Gfo/Idh/MocA-like oxidoreductase N-terminal" evidence="2">
    <location>
        <begin position="2"/>
        <end position="119"/>
    </location>
</feature>
<dbReference type="Gene3D" id="3.30.360.10">
    <property type="entry name" value="Dihydrodipicolinate Reductase, domain 2"/>
    <property type="match status" value="1"/>
</dbReference>
<organism evidence="4">
    <name type="scientific">candidate division TA06 bacterium ADurb.Bin417</name>
    <dbReference type="NCBI Taxonomy" id="1852828"/>
    <lineage>
        <taxon>Bacteria</taxon>
        <taxon>Bacteria division TA06</taxon>
    </lineage>
</organism>
<accession>A0A1V5MFM0</accession>
<dbReference type="PANTHER" id="PTHR43818">
    <property type="entry name" value="BCDNA.GH03377"/>
    <property type="match status" value="1"/>
</dbReference>
<dbReference type="EC" id="1.1.1.292" evidence="4"/>
<dbReference type="InterPro" id="IPR055170">
    <property type="entry name" value="GFO_IDH_MocA-like_dom"/>
</dbReference>
<feature type="domain" description="GFO/IDH/MocA-like oxidoreductase" evidence="3">
    <location>
        <begin position="128"/>
        <end position="242"/>
    </location>
</feature>
<evidence type="ECO:0000313" key="4">
    <source>
        <dbReference type="EMBL" id="OPZ91902.1"/>
    </source>
</evidence>
<dbReference type="SUPFAM" id="SSF55347">
    <property type="entry name" value="Glyceraldehyde-3-phosphate dehydrogenase-like, C-terminal domain"/>
    <property type="match status" value="1"/>
</dbReference>